<keyword evidence="2" id="KW-0472">Membrane</keyword>
<protein>
    <submittedName>
        <fullName evidence="4">PknH-like protein</fullName>
    </submittedName>
</protein>
<evidence type="ECO:0000313" key="4">
    <source>
        <dbReference type="EMBL" id="TWE15317.1"/>
    </source>
</evidence>
<keyword evidence="2" id="KW-0812">Transmembrane</keyword>
<reference evidence="4 5" key="1">
    <citation type="submission" date="2019-06" db="EMBL/GenBank/DDBJ databases">
        <title>Sequencing the genomes of 1000 actinobacteria strains.</title>
        <authorList>
            <person name="Klenk H.-P."/>
        </authorList>
    </citation>
    <scope>NUCLEOTIDE SEQUENCE [LARGE SCALE GENOMIC DNA]</scope>
    <source>
        <strain evidence="4 5">DSM 41649</strain>
    </source>
</reference>
<accession>A0A561EI69</accession>
<dbReference type="InterPro" id="IPR026954">
    <property type="entry name" value="PknH-like_Extracell"/>
</dbReference>
<evidence type="ECO:0000259" key="3">
    <source>
        <dbReference type="Pfam" id="PF14032"/>
    </source>
</evidence>
<evidence type="ECO:0000313" key="5">
    <source>
        <dbReference type="Proteomes" id="UP000318416"/>
    </source>
</evidence>
<evidence type="ECO:0000256" key="1">
    <source>
        <dbReference type="SAM" id="MobiDB-lite"/>
    </source>
</evidence>
<dbReference type="InterPro" id="IPR038232">
    <property type="entry name" value="PknH-like_Extracell_sf"/>
</dbReference>
<dbReference type="OrthoDB" id="4761399at2"/>
<dbReference type="Pfam" id="PF14032">
    <property type="entry name" value="PknH_C"/>
    <property type="match status" value="1"/>
</dbReference>
<keyword evidence="5" id="KW-1185">Reference proteome</keyword>
<gene>
    <name evidence="4" type="ORF">FB465_0208</name>
</gene>
<feature type="domain" description="PknH-like extracellular" evidence="3">
    <location>
        <begin position="86"/>
        <end position="265"/>
    </location>
</feature>
<feature type="transmembrane region" description="Helical" evidence="2">
    <location>
        <begin position="53"/>
        <end position="74"/>
    </location>
</feature>
<dbReference type="EMBL" id="VIVR01000001">
    <property type="protein sequence ID" value="TWE15317.1"/>
    <property type="molecule type" value="Genomic_DNA"/>
</dbReference>
<evidence type="ECO:0000256" key="2">
    <source>
        <dbReference type="SAM" id="Phobius"/>
    </source>
</evidence>
<feature type="region of interest" description="Disordered" evidence="1">
    <location>
        <begin position="1"/>
        <end position="43"/>
    </location>
</feature>
<dbReference type="RefSeq" id="WP_145786692.1">
    <property type="nucleotide sequence ID" value="NZ_BAAABR010000066.1"/>
</dbReference>
<sequence length="270" mass="28015">MTEHYWKTDPAAPAPPSRPQTPGAGPLQQALTPQPSRSQGPSTRRLARALRHWRLLLAAVVPCLVLAGVGWWAWPQQPTGLPPHIAAGTVDADLLSPDSVSRLAGTTLVAGSRSNRPHAPLTVSPSDCAVAVGPTTQSVYGQAWTAFLSATYQDAGDTGAYTVNQVIGVFPDGEKAGTAFQTLTAGLTKCPSSTRTDQAGRTSKWAYTAQPPTPVAVAWTASQGGSAKWACYHQARVKGTSLVQVAVCQAGDGQPTTAKLADALTGKVSG</sequence>
<dbReference type="Gene3D" id="3.40.1000.70">
    <property type="entry name" value="PknH-like extracellular domain"/>
    <property type="match status" value="1"/>
</dbReference>
<comment type="caution">
    <text evidence="4">The sequence shown here is derived from an EMBL/GenBank/DDBJ whole genome shotgun (WGS) entry which is preliminary data.</text>
</comment>
<keyword evidence="2" id="KW-1133">Transmembrane helix</keyword>
<dbReference type="AlphaFoldDB" id="A0A561EI69"/>
<organism evidence="4 5">
    <name type="scientific">Kitasatospora atroaurantiaca</name>
    <dbReference type="NCBI Taxonomy" id="285545"/>
    <lineage>
        <taxon>Bacteria</taxon>
        <taxon>Bacillati</taxon>
        <taxon>Actinomycetota</taxon>
        <taxon>Actinomycetes</taxon>
        <taxon>Kitasatosporales</taxon>
        <taxon>Streptomycetaceae</taxon>
        <taxon>Kitasatospora</taxon>
    </lineage>
</organism>
<feature type="compositionally biased region" description="Polar residues" evidence="1">
    <location>
        <begin position="29"/>
        <end position="42"/>
    </location>
</feature>
<proteinExistence type="predicted"/>
<name>A0A561EI69_9ACTN</name>
<dbReference type="Proteomes" id="UP000318416">
    <property type="component" value="Unassembled WGS sequence"/>
</dbReference>